<dbReference type="SUPFAM" id="SSF81324">
    <property type="entry name" value="Voltage-gated potassium channels"/>
    <property type="match status" value="1"/>
</dbReference>
<dbReference type="OMA" id="VMPPSTH"/>
<dbReference type="InterPro" id="IPR015683">
    <property type="entry name" value="Ionotropic_Glu_rcpt"/>
</dbReference>
<dbReference type="FunFam" id="3.40.190.10:FF:000087">
    <property type="entry name" value="glutamate receptor 4 isoform X2"/>
    <property type="match status" value="1"/>
</dbReference>
<evidence type="ECO:0000256" key="5">
    <source>
        <dbReference type="ARBA" id="ARBA00022729"/>
    </source>
</evidence>
<evidence type="ECO:0000259" key="20">
    <source>
        <dbReference type="SMART" id="SM00079"/>
    </source>
</evidence>
<comment type="subcellular location">
    <subcellularLocation>
        <location evidence="15">Postsynaptic cell membrane</location>
        <topology evidence="15">Multi-pass membrane protein</topology>
    </subcellularLocation>
</comment>
<dbReference type="OrthoDB" id="5984008at2759"/>
<dbReference type="Pfam" id="PF01094">
    <property type="entry name" value="ANF_receptor"/>
    <property type="match status" value="1"/>
</dbReference>
<dbReference type="GO" id="GO:0022824">
    <property type="term" value="F:transmitter-gated monoatomic ion channel activity"/>
    <property type="evidence" value="ECO:0007669"/>
    <property type="project" value="UniProtKB-ARBA"/>
</dbReference>
<keyword evidence="12" id="KW-0628">Postsynaptic cell membrane</keyword>
<feature type="transmembrane region" description="Helical" evidence="19">
    <location>
        <begin position="693"/>
        <end position="714"/>
    </location>
</feature>
<dbReference type="CDD" id="cd13715">
    <property type="entry name" value="PBP2_iGluR_AMPA"/>
    <property type="match status" value="1"/>
</dbReference>
<evidence type="ECO:0000256" key="19">
    <source>
        <dbReference type="SAM" id="Phobius"/>
    </source>
</evidence>
<evidence type="ECO:0000256" key="1">
    <source>
        <dbReference type="ARBA" id="ARBA00008685"/>
    </source>
</evidence>
<dbReference type="SMART" id="SM00079">
    <property type="entry name" value="PBPe"/>
    <property type="match status" value="1"/>
</dbReference>
<keyword evidence="9 19" id="KW-0472">Membrane</keyword>
<feature type="binding site" evidence="16">
    <location>
        <position position="554"/>
    </location>
    <ligand>
        <name>L-glutamate</name>
        <dbReference type="ChEBI" id="CHEBI:29985"/>
    </ligand>
</feature>
<evidence type="ECO:0000256" key="7">
    <source>
        <dbReference type="ARBA" id="ARBA00023018"/>
    </source>
</evidence>
<feature type="transmembrane region" description="Helical" evidence="19">
    <location>
        <begin position="503"/>
        <end position="522"/>
    </location>
</feature>
<dbReference type="GO" id="GO:0045211">
    <property type="term" value="C:postsynaptic membrane"/>
    <property type="evidence" value="ECO:0007669"/>
    <property type="project" value="UniProtKB-SubCell"/>
</dbReference>
<dbReference type="SUPFAM" id="SSF53850">
    <property type="entry name" value="Periplasmic binding protein-like II"/>
    <property type="match status" value="1"/>
</dbReference>
<dbReference type="AlphaFoldDB" id="A0A1D2NKF0"/>
<feature type="site" description="Interaction with the cone snail toxin Con-ikot-ikot" evidence="17">
    <location>
        <position position="559"/>
    </location>
</feature>
<reference evidence="22 23" key="1">
    <citation type="journal article" date="2016" name="Genome Biol. Evol.">
        <title>Gene Family Evolution Reflects Adaptation to Soil Environmental Stressors in the Genome of the Collembolan Orchesella cincta.</title>
        <authorList>
            <person name="Faddeeva-Vakhrusheva A."/>
            <person name="Derks M.F."/>
            <person name="Anvar S.Y."/>
            <person name="Agamennone V."/>
            <person name="Suring W."/>
            <person name="Smit S."/>
            <person name="van Straalen N.M."/>
            <person name="Roelofs D."/>
        </authorList>
    </citation>
    <scope>NUCLEOTIDE SEQUENCE [LARGE SCALE GENOMIC DNA]</scope>
    <source>
        <tissue evidence="22">Mixed pool</tissue>
    </source>
</reference>
<evidence type="ECO:0000256" key="9">
    <source>
        <dbReference type="ARBA" id="ARBA00023136"/>
    </source>
</evidence>
<protein>
    <submittedName>
        <fullName evidence="22">Glutamate receptor 1</fullName>
    </submittedName>
</protein>
<dbReference type="InterPro" id="IPR028082">
    <property type="entry name" value="Peripla_BP_I"/>
</dbReference>
<feature type="binding site" evidence="16">
    <location>
        <position position="387"/>
    </location>
    <ligand>
        <name>L-glutamate</name>
        <dbReference type="ChEBI" id="CHEBI:29985"/>
    </ligand>
</feature>
<evidence type="ECO:0000256" key="17">
    <source>
        <dbReference type="PIRSR" id="PIRSR601508-2"/>
    </source>
</evidence>
<evidence type="ECO:0000256" key="10">
    <source>
        <dbReference type="ARBA" id="ARBA00023170"/>
    </source>
</evidence>
<feature type="binding site" evidence="16">
    <location>
        <position position="392"/>
    </location>
    <ligand>
        <name>L-glutamate</name>
        <dbReference type="ChEBI" id="CHEBI:29985"/>
    </ligand>
</feature>
<dbReference type="InterPro" id="IPR001320">
    <property type="entry name" value="Iontro_rcpt_C"/>
</dbReference>
<evidence type="ECO:0000256" key="2">
    <source>
        <dbReference type="ARBA" id="ARBA00022448"/>
    </source>
</evidence>
<dbReference type="Pfam" id="PF10613">
    <property type="entry name" value="Lig_chan-Glu_bd"/>
    <property type="match status" value="1"/>
</dbReference>
<keyword evidence="8" id="KW-0406">Ion transport</keyword>
<gene>
    <name evidence="22" type="ORF">Ocin01_00942</name>
</gene>
<dbReference type="InterPro" id="IPR019594">
    <property type="entry name" value="Glu/Gly-bd"/>
</dbReference>
<keyword evidence="2" id="KW-0813">Transport</keyword>
<keyword evidence="14" id="KW-0407">Ion channel</keyword>
<dbReference type="InterPro" id="IPR001508">
    <property type="entry name" value="Iono_Glu_rcpt_met"/>
</dbReference>
<evidence type="ECO:0000313" key="22">
    <source>
        <dbReference type="EMBL" id="ODN05740.1"/>
    </source>
</evidence>
<evidence type="ECO:0000256" key="13">
    <source>
        <dbReference type="ARBA" id="ARBA00023286"/>
    </source>
</evidence>
<evidence type="ECO:0000256" key="4">
    <source>
        <dbReference type="ARBA" id="ARBA00022692"/>
    </source>
</evidence>
<evidence type="ECO:0000256" key="11">
    <source>
        <dbReference type="ARBA" id="ARBA00023180"/>
    </source>
</evidence>
<comment type="similarity">
    <text evidence="1">Belongs to the glutamate-gated ion channel (TC 1.A.10.1) family.</text>
</comment>
<feature type="disulfide bond" evidence="18">
    <location>
        <begin position="616"/>
        <end position="671"/>
    </location>
</feature>
<feature type="binding site" evidence="16">
    <location>
        <position position="553"/>
    </location>
    <ligand>
        <name>L-glutamate</name>
        <dbReference type="ChEBI" id="CHEBI:29985"/>
    </ligand>
</feature>
<dbReference type="Gene3D" id="1.10.287.70">
    <property type="match status" value="1"/>
</dbReference>
<feature type="binding site" evidence="16">
    <location>
        <position position="603"/>
    </location>
    <ligand>
        <name>L-glutamate</name>
        <dbReference type="ChEBI" id="CHEBI:29985"/>
    </ligand>
</feature>
<dbReference type="STRING" id="48709.A0A1D2NKF0"/>
<evidence type="ECO:0000313" key="23">
    <source>
        <dbReference type="Proteomes" id="UP000094527"/>
    </source>
</evidence>
<keyword evidence="5" id="KW-0732">Signal</keyword>
<dbReference type="PANTHER" id="PTHR18966">
    <property type="entry name" value="IONOTROPIC GLUTAMATE RECEPTOR"/>
    <property type="match status" value="1"/>
</dbReference>
<keyword evidence="4 19" id="KW-0812">Transmembrane</keyword>
<dbReference type="InterPro" id="IPR001828">
    <property type="entry name" value="ANF_lig-bd_rcpt"/>
</dbReference>
<accession>A0A1D2NKF0</accession>
<feature type="site" description="Crucial to convey clamshell closure to channel opening" evidence="17">
    <location>
        <position position="532"/>
    </location>
</feature>
<evidence type="ECO:0000259" key="21">
    <source>
        <dbReference type="SMART" id="SM00918"/>
    </source>
</evidence>
<keyword evidence="6 19" id="KW-1133">Transmembrane helix</keyword>
<keyword evidence="7" id="KW-0770">Synapse</keyword>
<dbReference type="SMART" id="SM00918">
    <property type="entry name" value="Lig_chan-Glu_bd"/>
    <property type="match status" value="1"/>
</dbReference>
<evidence type="ECO:0000256" key="6">
    <source>
        <dbReference type="ARBA" id="ARBA00022989"/>
    </source>
</evidence>
<dbReference type="FunFam" id="3.40.190.10:FF:000001">
    <property type="entry name" value="Glutamate receptor ionotropic, kainate 2"/>
    <property type="match status" value="1"/>
</dbReference>
<keyword evidence="11" id="KW-0325">Glycoprotein</keyword>
<dbReference type="Gene3D" id="3.40.50.2300">
    <property type="match status" value="2"/>
</dbReference>
<evidence type="ECO:0000256" key="18">
    <source>
        <dbReference type="PIRSR" id="PIRSR601508-3"/>
    </source>
</evidence>
<feature type="domain" description="Ionotropic glutamate receptor C-terminal" evidence="20">
    <location>
        <begin position="300"/>
        <end position="667"/>
    </location>
</feature>
<evidence type="ECO:0000256" key="16">
    <source>
        <dbReference type="PIRSR" id="PIRSR601508-1"/>
    </source>
</evidence>
<keyword evidence="23" id="KW-1185">Reference proteome</keyword>
<evidence type="ECO:0000256" key="8">
    <source>
        <dbReference type="ARBA" id="ARBA00023065"/>
    </source>
</evidence>
<dbReference type="GO" id="GO:0007166">
    <property type="term" value="P:cell surface receptor signaling pathway"/>
    <property type="evidence" value="ECO:0007669"/>
    <property type="project" value="UniProtKB-ARBA"/>
</dbReference>
<evidence type="ECO:0000256" key="12">
    <source>
        <dbReference type="ARBA" id="ARBA00023257"/>
    </source>
</evidence>
<dbReference type="FunFam" id="1.10.287.70:FF:000105">
    <property type="entry name" value="Eye-enriched kainate receptor, isoform A"/>
    <property type="match status" value="1"/>
</dbReference>
<name>A0A1D2NKF0_ORCCI</name>
<evidence type="ECO:0000256" key="15">
    <source>
        <dbReference type="ARBA" id="ARBA00034104"/>
    </source>
</evidence>
<proteinExistence type="inferred from homology"/>
<dbReference type="Pfam" id="PF00060">
    <property type="entry name" value="Lig_chan"/>
    <property type="match status" value="1"/>
</dbReference>
<keyword evidence="10 22" id="KW-0675">Receptor</keyword>
<keyword evidence="18" id="KW-1015">Disulfide bond</keyword>
<comment type="caution">
    <text evidence="22">The sequence shown here is derived from an EMBL/GenBank/DDBJ whole genome shotgun (WGS) entry which is preliminary data.</text>
</comment>
<feature type="transmembrane region" description="Helical" evidence="19">
    <location>
        <begin position="431"/>
        <end position="450"/>
    </location>
</feature>
<organism evidence="22 23">
    <name type="scientific">Orchesella cincta</name>
    <name type="common">Springtail</name>
    <name type="synonym">Podura cincta</name>
    <dbReference type="NCBI Taxonomy" id="48709"/>
    <lineage>
        <taxon>Eukaryota</taxon>
        <taxon>Metazoa</taxon>
        <taxon>Ecdysozoa</taxon>
        <taxon>Arthropoda</taxon>
        <taxon>Hexapoda</taxon>
        <taxon>Collembola</taxon>
        <taxon>Entomobryomorpha</taxon>
        <taxon>Entomobryoidea</taxon>
        <taxon>Orchesellidae</taxon>
        <taxon>Orchesellinae</taxon>
        <taxon>Orchesella</taxon>
    </lineage>
</organism>
<dbReference type="PRINTS" id="PR00177">
    <property type="entry name" value="NMDARECEPTOR"/>
</dbReference>
<dbReference type="EMBL" id="LJIJ01000017">
    <property type="protein sequence ID" value="ODN05740.1"/>
    <property type="molecule type" value="Genomic_DNA"/>
</dbReference>
<dbReference type="Proteomes" id="UP000094527">
    <property type="component" value="Unassembled WGS sequence"/>
</dbReference>
<evidence type="ECO:0000256" key="14">
    <source>
        <dbReference type="ARBA" id="ARBA00023303"/>
    </source>
</evidence>
<feature type="domain" description="Ionotropic glutamate receptor L-glutamate and glycine-binding" evidence="21">
    <location>
        <begin position="310"/>
        <end position="376"/>
    </location>
</feature>
<keyword evidence="13" id="KW-1071">Ligand-gated ion channel</keyword>
<keyword evidence="3" id="KW-1003">Cell membrane</keyword>
<dbReference type="Gene3D" id="3.40.190.10">
    <property type="entry name" value="Periplasmic binding protein-like II"/>
    <property type="match status" value="2"/>
</dbReference>
<evidence type="ECO:0000256" key="3">
    <source>
        <dbReference type="ARBA" id="ARBA00022475"/>
    </source>
</evidence>
<dbReference type="SUPFAM" id="SSF53822">
    <property type="entry name" value="Periplasmic binding protein-like I"/>
    <property type="match status" value="1"/>
</dbReference>
<sequence length="745" mass="84415">MATIMMAITVRGTVGSRNITRVQSYVWIHQVFCHLLEMAYEPEQGVRTAIICLIKRFHFKRLWGSQERFTPKYVILDCPAALAQEVIIQHVQGVQMGRRTYHYLLSGLAMDEPWESSIVEYGAVNVTGFRIVDPTRRYVRDFLKKWTQLDSTNFPGAGRNSISANAALMYDAISVLGEAFSKMFKKKLDFLQTGTNGFRPNGTRDVHCATGGDFTGSPPPFENGEKIAKFIRKVEMEGLTGDIRFTEDGRRHNYTIDVMEMTIHSSKVKIAEWSDTRGFMAIPAKYIRPPTFSRIQKNRTYIVTTILEEPYITYKVPENGEILSGNDRFHGFCKDLADRIAETLGIQYEIRLVKDDKYGNEDKNGEWDGMVGELVRREADIAISALTISSERERVIEFSKPFMSLGISIMVYKPKKHSPGVLSFMSPLSNEIWLCVFFAYIGVSIVLFLVSRFNPNEWKVETNGLVNHVSVSNDPMWFSLAALVQQGSDISPRSTAGRIVASVWWFFILILISSYTANFAAVRTVNRMVTPINSAEDLAAQTEVEYGTLDRGSTWNFFKRSQMQAFSKMWDFMNARPHVFVQTYAEGINRVREKKGKYALLIESPKNDYTNGRKPCNTMKVGRNLDAKGFGIATPLGSPLKHQINLAVLSMKESGTLMQLQNKWWVDRSECPAEEKGAAETDDELSFSSLAGIFYILILGLVVALFVAAVEFCYNSRKEAKKSQQTPYRATFLLSRVVKVENELN</sequence>